<keyword evidence="3" id="KW-0812">Transmembrane</keyword>
<dbReference type="OrthoDB" id="5585746at2759"/>
<evidence type="ECO:0000313" key="8">
    <source>
        <dbReference type="Proteomes" id="UP000616769"/>
    </source>
</evidence>
<comment type="caution">
    <text evidence="7">The sequence shown here is derived from an EMBL/GenBank/DDBJ whole genome shotgun (WGS) entry which is preliminary data.</text>
</comment>
<keyword evidence="6" id="KW-0862">Zinc</keyword>
<dbReference type="Pfam" id="PF03006">
    <property type="entry name" value="HlyIII"/>
    <property type="match status" value="1"/>
</dbReference>
<dbReference type="GO" id="GO:0046872">
    <property type="term" value="F:metal ion binding"/>
    <property type="evidence" value="ECO:0007669"/>
    <property type="project" value="UniProtKB-KW"/>
</dbReference>
<feature type="binding site" evidence="6">
    <location>
        <position position="388"/>
    </location>
    <ligand>
        <name>Zn(2+)</name>
        <dbReference type="ChEBI" id="CHEBI:29105"/>
    </ligand>
</feature>
<protein>
    <submittedName>
        <fullName evidence="7">Adiponectin receptor-like protein 2</fullName>
    </submittedName>
</protein>
<name>A0A132ALE4_SARSC</name>
<comment type="similarity">
    <text evidence="2">Belongs to the ADIPOR family.</text>
</comment>
<dbReference type="Proteomes" id="UP000616769">
    <property type="component" value="Unassembled WGS sequence"/>
</dbReference>
<evidence type="ECO:0000256" key="4">
    <source>
        <dbReference type="ARBA" id="ARBA00022989"/>
    </source>
</evidence>
<dbReference type="InterPro" id="IPR004254">
    <property type="entry name" value="AdipoR/HlyIII-related"/>
</dbReference>
<keyword evidence="4" id="KW-1133">Transmembrane helix</keyword>
<evidence type="ECO:0000313" key="7">
    <source>
        <dbReference type="EMBL" id="KPM11405.1"/>
    </source>
</evidence>
<feature type="binding site" evidence="6">
    <location>
        <position position="244"/>
    </location>
    <ligand>
        <name>Zn(2+)</name>
        <dbReference type="ChEBI" id="CHEBI:29105"/>
    </ligand>
</feature>
<feature type="binding site" evidence="6">
    <location>
        <position position="392"/>
    </location>
    <ligand>
        <name>Zn(2+)</name>
        <dbReference type="ChEBI" id="CHEBI:29105"/>
    </ligand>
</feature>
<keyword evidence="6" id="KW-0479">Metal-binding</keyword>
<dbReference type="GO" id="GO:0038023">
    <property type="term" value="F:signaling receptor activity"/>
    <property type="evidence" value="ECO:0007669"/>
    <property type="project" value="TreeGrafter"/>
</dbReference>
<reference evidence="7 8" key="1">
    <citation type="journal article" date="2015" name="Parasit. Vectors">
        <title>Draft genome of the scabies mite.</title>
        <authorList>
            <person name="Rider S.D.Jr."/>
            <person name="Morgan M.S."/>
            <person name="Arlian L.G."/>
        </authorList>
    </citation>
    <scope>NUCLEOTIDE SEQUENCE [LARGE SCALE GENOMIC DNA]</scope>
    <source>
        <strain evidence="7">Arlian Lab</strain>
    </source>
</reference>
<evidence type="ECO:0000256" key="2">
    <source>
        <dbReference type="ARBA" id="ARBA00007018"/>
    </source>
</evidence>
<dbReference type="GO" id="GO:0033211">
    <property type="term" value="P:adiponectin-activated signaling pathway"/>
    <property type="evidence" value="ECO:0007669"/>
    <property type="project" value="TreeGrafter"/>
</dbReference>
<evidence type="ECO:0000256" key="1">
    <source>
        <dbReference type="ARBA" id="ARBA00004141"/>
    </source>
</evidence>
<evidence type="ECO:0000256" key="3">
    <source>
        <dbReference type="ARBA" id="ARBA00022692"/>
    </source>
</evidence>
<keyword evidence="7" id="KW-0675">Receptor</keyword>
<dbReference type="EMBL" id="JXLN01017108">
    <property type="protein sequence ID" value="KPM11405.1"/>
    <property type="molecule type" value="Genomic_DNA"/>
</dbReference>
<comment type="subcellular location">
    <subcellularLocation>
        <location evidence="1">Membrane</location>
        <topology evidence="1">Multi-pass membrane protein</topology>
    </subcellularLocation>
</comment>
<sequence length="432" mass="49505">MDSVGSNDNEEQCLLTDQENRPNYTEPCNRRLNCDKVNTESYLTSADKSNITSLAINDYCDESMRIFTCSSKKNKHNSDGTIYEKAEADPIPSVNIIKGHRRSLSLRHQFEVGYDYLMTEFGHAKEFAGKTVTQATKTVTQATGAVWKVCHFSHLPKWMQDNEFLHTGHRPPLPTFWECIKSIFRLHTETGNIWTHGLGSLLFVGLFIYEFVTISAHKTAIDRLMLTIYFCGIILCLFFSFMFHTFSCYASPKVIKIFSKLDYCGISLQIIGSMTPALYYGFYEDFDMFKLYISFGVVLCIISIAVSMWDKFGEPKYRSFRAMVFLCFGLSNVIPGVHWYIILDSRLLTAYYLFILQGALYVIGSLLYANRIPERLFPGKCDYMFQSHQIFHVLVVLAAFVHLNGINSMAEFRLHHRLNLIADISSSNSSLF</sequence>
<dbReference type="GO" id="GO:0005886">
    <property type="term" value="C:plasma membrane"/>
    <property type="evidence" value="ECO:0007669"/>
    <property type="project" value="TreeGrafter"/>
</dbReference>
<proteinExistence type="inferred from homology"/>
<gene>
    <name evidence="7" type="ORF">QR98_0099760</name>
</gene>
<evidence type="ECO:0000256" key="6">
    <source>
        <dbReference type="PIRSR" id="PIRSR604254-1"/>
    </source>
</evidence>
<dbReference type="AlphaFoldDB" id="A0A132ALE4"/>
<evidence type="ECO:0000256" key="5">
    <source>
        <dbReference type="ARBA" id="ARBA00023136"/>
    </source>
</evidence>
<keyword evidence="5" id="KW-0472">Membrane</keyword>
<dbReference type="PANTHER" id="PTHR20855:SF52">
    <property type="entry name" value="ADIPONECTIN RECEPTOR PROTEIN"/>
    <property type="match status" value="1"/>
</dbReference>
<dbReference type="VEuPathDB" id="VectorBase:SSCA008446"/>
<accession>A0A132ALE4</accession>
<dbReference type="PANTHER" id="PTHR20855">
    <property type="entry name" value="ADIPOR/PROGESTIN RECEPTOR-RELATED"/>
    <property type="match status" value="1"/>
</dbReference>
<organism evidence="7 8">
    <name type="scientific">Sarcoptes scabiei</name>
    <name type="common">Itch mite</name>
    <name type="synonym">Acarus scabiei</name>
    <dbReference type="NCBI Taxonomy" id="52283"/>
    <lineage>
        <taxon>Eukaryota</taxon>
        <taxon>Metazoa</taxon>
        <taxon>Ecdysozoa</taxon>
        <taxon>Arthropoda</taxon>
        <taxon>Chelicerata</taxon>
        <taxon>Arachnida</taxon>
        <taxon>Acari</taxon>
        <taxon>Acariformes</taxon>
        <taxon>Sarcoptiformes</taxon>
        <taxon>Astigmata</taxon>
        <taxon>Psoroptidia</taxon>
        <taxon>Sarcoptoidea</taxon>
        <taxon>Sarcoptidae</taxon>
        <taxon>Sarcoptinae</taxon>
        <taxon>Sarcoptes</taxon>
    </lineage>
</organism>